<dbReference type="PANTHER" id="PTHR11557">
    <property type="entry name" value="PORPHOBILINOGEN DEAMINASE"/>
    <property type="match status" value="1"/>
</dbReference>
<evidence type="ECO:0000256" key="6">
    <source>
        <dbReference type="HAMAP-Rule" id="MF_00260"/>
    </source>
</evidence>
<dbReference type="InterPro" id="IPR022417">
    <property type="entry name" value="Porphobilin_deaminase_N"/>
</dbReference>
<feature type="modified residue" description="S-(dipyrrolylmethanemethyl)cysteine" evidence="6">
    <location>
        <position position="239"/>
    </location>
</feature>
<dbReference type="Pfam" id="PF01379">
    <property type="entry name" value="Porphobil_deam"/>
    <property type="match status" value="1"/>
</dbReference>
<dbReference type="RefSeq" id="WP_253059839.1">
    <property type="nucleotide sequence ID" value="NZ_JAMXWM010000004.1"/>
</dbReference>
<sequence length="302" mass="32963">MRTILVGSRKSKLALAQTYEVIDALLRIEDHFDFSIVHLLTKGDRMKNVPLSNLGGKGVFVKEIERALLDGKIDLAVHSMKDMPTVLPDGLEIISVPKRADARDVLISRTGASLNQLSPGTVIGTGSLRRAAQILHVRPDIKIRHLRGNVDTRLKRLANGDFDAIILAAAGLQRLGLSYQDKLLPLSVMLPAAGQGALAVECRSADTELKTLLRKINDDDTERTVRAERAFQQKLNGSCRVPIAAFCKRLNDTTLQMNGLVSSIDGRQVLKTDRTGENPEELGLLAAKDLLRQGAAEILEGL</sequence>
<keyword evidence="3 6" id="KW-0808">Transferase</keyword>
<comment type="function">
    <text evidence="1 6">Tetrapolymerization of the monopyrrole PBG into the hydroxymethylbilane pre-uroporphyrinogen in several discrete steps.</text>
</comment>
<dbReference type="Proteomes" id="UP001597399">
    <property type="component" value="Unassembled WGS sequence"/>
</dbReference>
<feature type="domain" description="Porphobilinogen deaminase C-terminal" evidence="8">
    <location>
        <begin position="224"/>
        <end position="291"/>
    </location>
</feature>
<dbReference type="Pfam" id="PF03900">
    <property type="entry name" value="Porphobil_deamC"/>
    <property type="match status" value="1"/>
</dbReference>
<evidence type="ECO:0000259" key="8">
    <source>
        <dbReference type="Pfam" id="PF03900"/>
    </source>
</evidence>
<keyword evidence="4 6" id="KW-0627">Porphyrin biosynthesis</keyword>
<evidence type="ECO:0000256" key="1">
    <source>
        <dbReference type="ARBA" id="ARBA00002869"/>
    </source>
</evidence>
<dbReference type="PRINTS" id="PR00151">
    <property type="entry name" value="PORPHBDMNASE"/>
</dbReference>
<dbReference type="SUPFAM" id="SSF53850">
    <property type="entry name" value="Periplasmic binding protein-like II"/>
    <property type="match status" value="1"/>
</dbReference>
<dbReference type="NCBIfam" id="TIGR00212">
    <property type="entry name" value="hemC"/>
    <property type="match status" value="1"/>
</dbReference>
<evidence type="ECO:0000256" key="2">
    <source>
        <dbReference type="ARBA" id="ARBA00005638"/>
    </source>
</evidence>
<evidence type="ECO:0000313" key="9">
    <source>
        <dbReference type="EMBL" id="MFD2692558.1"/>
    </source>
</evidence>
<dbReference type="PIRSF" id="PIRSF001438">
    <property type="entry name" value="4pyrrol_synth_OHMeBilane_synth"/>
    <property type="match status" value="1"/>
</dbReference>
<keyword evidence="10" id="KW-1185">Reference proteome</keyword>
<dbReference type="PROSITE" id="PS00533">
    <property type="entry name" value="PORPHOBILINOGEN_DEAM"/>
    <property type="match status" value="1"/>
</dbReference>
<dbReference type="SUPFAM" id="SSF54782">
    <property type="entry name" value="Porphobilinogen deaminase (hydroxymethylbilane synthase), C-terminal domain"/>
    <property type="match status" value="1"/>
</dbReference>
<dbReference type="CDD" id="cd13646">
    <property type="entry name" value="PBP2_EcHMBS_like"/>
    <property type="match status" value="1"/>
</dbReference>
<dbReference type="InterPro" id="IPR036803">
    <property type="entry name" value="Porphobilinogen_deaminase_C_sf"/>
</dbReference>
<comment type="similarity">
    <text evidence="2 6">Belongs to the HMBS family.</text>
</comment>
<dbReference type="Gene3D" id="3.30.160.40">
    <property type="entry name" value="Porphobilinogen deaminase, C-terminal domain"/>
    <property type="match status" value="1"/>
</dbReference>
<comment type="miscellaneous">
    <text evidence="6">The porphobilinogen subunits are added to the dipyrromethane group.</text>
</comment>
<evidence type="ECO:0000256" key="3">
    <source>
        <dbReference type="ARBA" id="ARBA00022679"/>
    </source>
</evidence>
<evidence type="ECO:0000256" key="5">
    <source>
        <dbReference type="ARBA" id="ARBA00048169"/>
    </source>
</evidence>
<gene>
    <name evidence="6 9" type="primary">hemC</name>
    <name evidence="9" type="ORF">ACFSUE_02720</name>
</gene>
<dbReference type="Gene3D" id="3.40.190.10">
    <property type="entry name" value="Periplasmic binding protein-like II"/>
    <property type="match status" value="2"/>
</dbReference>
<dbReference type="InterPro" id="IPR022419">
    <property type="entry name" value="Porphobilin_deaminase_cofac_BS"/>
</dbReference>
<comment type="cofactor">
    <cofactor evidence="6">
        <name>dipyrromethane</name>
        <dbReference type="ChEBI" id="CHEBI:60342"/>
    </cofactor>
    <text evidence="6">Binds 1 dipyrromethane group covalently.</text>
</comment>
<evidence type="ECO:0000259" key="7">
    <source>
        <dbReference type="Pfam" id="PF01379"/>
    </source>
</evidence>
<evidence type="ECO:0000313" key="10">
    <source>
        <dbReference type="Proteomes" id="UP001597399"/>
    </source>
</evidence>
<comment type="catalytic activity">
    <reaction evidence="5 6">
        <text>4 porphobilinogen + H2O = hydroxymethylbilane + 4 NH4(+)</text>
        <dbReference type="Rhea" id="RHEA:13185"/>
        <dbReference type="ChEBI" id="CHEBI:15377"/>
        <dbReference type="ChEBI" id="CHEBI:28938"/>
        <dbReference type="ChEBI" id="CHEBI:57845"/>
        <dbReference type="ChEBI" id="CHEBI:58126"/>
        <dbReference type="EC" id="2.5.1.61"/>
    </reaction>
</comment>
<dbReference type="EMBL" id="JBHUMQ010000003">
    <property type="protein sequence ID" value="MFD2692558.1"/>
    <property type="molecule type" value="Genomic_DNA"/>
</dbReference>
<evidence type="ECO:0000256" key="4">
    <source>
        <dbReference type="ARBA" id="ARBA00023244"/>
    </source>
</evidence>
<comment type="caution">
    <text evidence="9">The sequence shown here is derived from an EMBL/GenBank/DDBJ whole genome shotgun (WGS) entry which is preliminary data.</text>
</comment>
<name>A0ABW5RZP4_9BACL</name>
<proteinExistence type="inferred from homology"/>
<dbReference type="InterPro" id="IPR022418">
    <property type="entry name" value="Porphobilinogen_deaminase_C"/>
</dbReference>
<dbReference type="PANTHER" id="PTHR11557:SF0">
    <property type="entry name" value="PORPHOBILINOGEN DEAMINASE"/>
    <property type="match status" value="1"/>
</dbReference>
<accession>A0ABW5RZP4</accession>
<dbReference type="GO" id="GO:0004418">
    <property type="term" value="F:hydroxymethylbilane synthase activity"/>
    <property type="evidence" value="ECO:0007669"/>
    <property type="project" value="UniProtKB-EC"/>
</dbReference>
<dbReference type="InterPro" id="IPR000860">
    <property type="entry name" value="HemC"/>
</dbReference>
<reference evidence="10" key="1">
    <citation type="journal article" date="2019" name="Int. J. Syst. Evol. Microbiol.">
        <title>The Global Catalogue of Microorganisms (GCM) 10K type strain sequencing project: providing services to taxonomists for standard genome sequencing and annotation.</title>
        <authorList>
            <consortium name="The Broad Institute Genomics Platform"/>
            <consortium name="The Broad Institute Genome Sequencing Center for Infectious Disease"/>
            <person name="Wu L."/>
            <person name="Ma J."/>
        </authorList>
    </citation>
    <scope>NUCLEOTIDE SEQUENCE [LARGE SCALE GENOMIC DNA]</scope>
    <source>
        <strain evidence="10">TISTR 2466</strain>
    </source>
</reference>
<organism evidence="9 10">
    <name type="scientific">Sporolactobacillus shoreicorticis</name>
    <dbReference type="NCBI Taxonomy" id="1923877"/>
    <lineage>
        <taxon>Bacteria</taxon>
        <taxon>Bacillati</taxon>
        <taxon>Bacillota</taxon>
        <taxon>Bacilli</taxon>
        <taxon>Bacillales</taxon>
        <taxon>Sporolactobacillaceae</taxon>
        <taxon>Sporolactobacillus</taxon>
    </lineage>
</organism>
<dbReference type="EC" id="2.5.1.61" evidence="6"/>
<protein>
    <recommendedName>
        <fullName evidence="6">Porphobilinogen deaminase</fullName>
        <shortName evidence="6">PBG</shortName>
        <ecNumber evidence="6">2.5.1.61</ecNumber>
    </recommendedName>
    <alternativeName>
        <fullName evidence="6">Hydroxymethylbilane synthase</fullName>
        <shortName evidence="6">HMBS</shortName>
    </alternativeName>
    <alternativeName>
        <fullName evidence="6">Pre-uroporphyrinogen synthase</fullName>
    </alternativeName>
</protein>
<feature type="domain" description="Porphobilinogen deaminase N-terminal" evidence="7">
    <location>
        <begin position="4"/>
        <end position="210"/>
    </location>
</feature>
<dbReference type="HAMAP" id="MF_00260">
    <property type="entry name" value="Porphobil_deam"/>
    <property type="match status" value="1"/>
</dbReference>
<comment type="subunit">
    <text evidence="6">Monomer.</text>
</comment>